<comment type="similarity">
    <text evidence="2">Belongs to the APC3/CDC27 family.</text>
</comment>
<dbReference type="AlphaFoldDB" id="A0A2P4Z0N0"/>
<dbReference type="PANTHER" id="PTHR12558:SF13">
    <property type="entry name" value="CELL DIVISION CYCLE PROTEIN 27 HOMOLOG"/>
    <property type="match status" value="1"/>
</dbReference>
<dbReference type="InterPro" id="IPR019734">
    <property type="entry name" value="TPR_rpt"/>
</dbReference>
<evidence type="ECO:0000313" key="5">
    <source>
        <dbReference type="Proteomes" id="UP000236928"/>
    </source>
</evidence>
<protein>
    <submittedName>
        <fullName evidence="4">Tetratricopeptide repeat family protein</fullName>
    </submittedName>
</protein>
<proteinExistence type="inferred from homology"/>
<dbReference type="EMBL" id="JIBK01000017">
    <property type="protein sequence ID" value="POM83627.1"/>
    <property type="molecule type" value="Genomic_DNA"/>
</dbReference>
<dbReference type="PROSITE" id="PS50005">
    <property type="entry name" value="TPR"/>
    <property type="match status" value="1"/>
</dbReference>
<dbReference type="SUPFAM" id="SSF48452">
    <property type="entry name" value="TPR-like"/>
    <property type="match status" value="1"/>
</dbReference>
<sequence>MSSMDELSVQDYIEICKEAGNYKQAIFWCDIASAQESEDAGNDVNVENDSIADTFELYDENVKIPQVRGTKSVEYLLEMAALYMLDGKEVCVESVLKRINPDDLQRVDKNTNDENISGFSENKARQYSTELSEGFNQIKLMDNMEEDAIMENEANSLLSKKLFLEAQYLYSVHRYEECLSLIESSIDLSNFDTFVSSSIHTMAADSFSSIGNIEYATMLYETALYESHHAVEALDYLLELPYCSDSTKQALLANIIGSPIGEVDKAWIRNYLHPFQNVEKNSSENGASIFRSASPSISPNRRKEKRLLPTSPINVASRISVDNPDKIAFRNNYIEASENKMIQDDLMILDNIARGAKGEIGLRLAAIYMYRFICQSNLVCGYILGCNIWVQLFRKEEESNEKYYYNFGDPLPAVFNDSYKSFKYSTAAFCEFINMFSLCIVCKLYTEISICQASTPNDLNDYITLLECFIVVLDHYGGNLETIKKTSKDGSLTFSTQLFNSKLFGKNSDDICCGINFNGNNLGNDLNYGNDNNATTSTNSWYKKLFPNNISVSSFFFVKACFLFVSAIGRVHSHSENSIQTVRSLLRTSMYFLKRSINFNYIMLPSYYLWGNIYSILGQWDDAVVIFRRIIRLFPSTNLSITSATSLLLQRVQIEKDLRIADLLNQCVGWASKGLQINKDTPSIHNSLGICAYYEKKYDIAIGYFQKAFNCLSSQNQDGAENIPINNSFSTSIFNKTLFKNPGTPNFNSSLFSFNPLPFIISINLALSYLMGGHYQNAIDSLSVLFTSKKYFHHALFDPTFLQYIYITLGISYHLLDNTKEACNYYELFLSLPTDDEILDELEEYPNTETMNSIKIPGNDSIQMIISGDQNKYLSKVFIKSISELYNSLMQSIL</sequence>
<dbReference type="VEuPathDB" id="CryptoDB:CmeUKMEL1_08340"/>
<dbReference type="Pfam" id="PF13174">
    <property type="entry name" value="TPR_6"/>
    <property type="match status" value="1"/>
</dbReference>
<dbReference type="Gene3D" id="1.25.40.10">
    <property type="entry name" value="Tetratricopeptide repeat domain"/>
    <property type="match status" value="2"/>
</dbReference>
<dbReference type="PANTHER" id="PTHR12558">
    <property type="entry name" value="CELL DIVISION CYCLE 16,23,27"/>
    <property type="match status" value="1"/>
</dbReference>
<name>A0A2P4Z0N0_9CRYT</name>
<evidence type="ECO:0000256" key="2">
    <source>
        <dbReference type="ARBA" id="ARBA00038210"/>
    </source>
</evidence>
<dbReference type="GO" id="GO:0051301">
    <property type="term" value="P:cell division"/>
    <property type="evidence" value="ECO:0007669"/>
    <property type="project" value="TreeGrafter"/>
</dbReference>
<comment type="caution">
    <text evidence="4">The sequence shown here is derived from an EMBL/GenBank/DDBJ whole genome shotgun (WGS) entry which is preliminary data.</text>
</comment>
<dbReference type="SMART" id="SM00028">
    <property type="entry name" value="TPR"/>
    <property type="match status" value="4"/>
</dbReference>
<dbReference type="OrthoDB" id="10006270at2759"/>
<dbReference type="InterPro" id="IPR011990">
    <property type="entry name" value="TPR-like_helical_dom_sf"/>
</dbReference>
<evidence type="ECO:0000313" key="4">
    <source>
        <dbReference type="EMBL" id="POM83627.1"/>
    </source>
</evidence>
<dbReference type="Proteomes" id="UP000236928">
    <property type="component" value="Unassembled WGS sequence"/>
</dbReference>
<accession>A0A2P4Z0N0</accession>
<organism evidence="4 5">
    <name type="scientific">Cryptosporidium meleagridis</name>
    <dbReference type="NCBI Taxonomy" id="93969"/>
    <lineage>
        <taxon>Eukaryota</taxon>
        <taxon>Sar</taxon>
        <taxon>Alveolata</taxon>
        <taxon>Apicomplexa</taxon>
        <taxon>Conoidasida</taxon>
        <taxon>Coccidia</taxon>
        <taxon>Eucoccidiorida</taxon>
        <taxon>Eimeriorina</taxon>
        <taxon>Cryptosporidiidae</taxon>
        <taxon>Cryptosporidium</taxon>
    </lineage>
</organism>
<keyword evidence="5" id="KW-1185">Reference proteome</keyword>
<gene>
    <name evidence="4" type="ORF">CmeUKMEL1_08340</name>
</gene>
<reference evidence="4 5" key="1">
    <citation type="submission" date="2014-04" db="EMBL/GenBank/DDBJ databases">
        <title>Comparative Genomics of Cryptosporidium Species.</title>
        <authorList>
            <person name="Silva J.C."/>
            <person name="Su Q."/>
            <person name="Chalmers R."/>
            <person name="Chibucos M.C."/>
            <person name="Elwin K."/>
            <person name="Godinez A."/>
            <person name="Guo F."/>
            <person name="Huynh K."/>
            <person name="Orvis J."/>
            <person name="Ott S."/>
            <person name="Sadzewicz L."/>
            <person name="Sengamalay N."/>
            <person name="Shetty A."/>
            <person name="Sun M."/>
            <person name="Tallon L."/>
            <person name="Xiao L."/>
            <person name="Zhang H."/>
            <person name="Fraser C.M."/>
            <person name="Zhu G."/>
            <person name="Kissinger J."/>
            <person name="Widmer G."/>
        </authorList>
    </citation>
    <scope>NUCLEOTIDE SEQUENCE [LARGE SCALE GENOMIC DNA]</scope>
    <source>
        <strain evidence="4 5">UKMEL1</strain>
    </source>
</reference>
<feature type="repeat" description="TPR" evidence="3">
    <location>
        <begin position="604"/>
        <end position="637"/>
    </location>
</feature>
<evidence type="ECO:0000256" key="1">
    <source>
        <dbReference type="ARBA" id="ARBA00022803"/>
    </source>
</evidence>
<evidence type="ECO:0000256" key="3">
    <source>
        <dbReference type="PROSITE-ProRule" id="PRU00339"/>
    </source>
</evidence>
<keyword evidence="1 3" id="KW-0802">TPR repeat</keyword>